<sequence>MWRVFVMSKLQDVLIDIPLREEQMNCTRSLQTHRCKLNEAYGLPQRDQWIPLPPEEFGGPVVMRGPCNDCSWCRTDFLDCPLGNGSSCYDASYGGYVSMEFAKDAEIQTEEYNTSQENIASRFDRVWNKRLDVWKNKPICIISAGNHDILVENITTAAYENNVRFLLKTFQNVCEHIVWLGNTAPLRDDTEYKQTVESMRDFEAAVQRILSSSTSDVISYVNVFDASMSYFHNDHIHMGDDWYRSIGNDLFLPFITSPQKWNYLN</sequence>
<dbReference type="SUPFAM" id="SSF52266">
    <property type="entry name" value="SGNH hydrolase"/>
    <property type="match status" value="1"/>
</dbReference>
<dbReference type="InterPro" id="IPR036514">
    <property type="entry name" value="SGNH_hydro_sf"/>
</dbReference>
<organism evidence="1 2">
    <name type="scientific">Thalassiosira oceanica</name>
    <name type="common">Marine diatom</name>
    <dbReference type="NCBI Taxonomy" id="159749"/>
    <lineage>
        <taxon>Eukaryota</taxon>
        <taxon>Sar</taxon>
        <taxon>Stramenopiles</taxon>
        <taxon>Ochrophyta</taxon>
        <taxon>Bacillariophyta</taxon>
        <taxon>Coscinodiscophyceae</taxon>
        <taxon>Thalassiosirophycidae</taxon>
        <taxon>Thalassiosirales</taxon>
        <taxon>Thalassiosiraceae</taxon>
        <taxon>Thalassiosira</taxon>
    </lineage>
</organism>
<keyword evidence="2" id="KW-1185">Reference proteome</keyword>
<evidence type="ECO:0000313" key="1">
    <source>
        <dbReference type="EMBL" id="EJK62590.1"/>
    </source>
</evidence>
<evidence type="ECO:0000313" key="2">
    <source>
        <dbReference type="Proteomes" id="UP000266841"/>
    </source>
</evidence>
<dbReference type="Gene3D" id="3.40.50.1110">
    <property type="entry name" value="SGNH hydrolase"/>
    <property type="match status" value="1"/>
</dbReference>
<proteinExistence type="predicted"/>
<protein>
    <recommendedName>
        <fullName evidence="3">SGNH hydrolase-type esterase domain-containing protein</fullName>
    </recommendedName>
</protein>
<reference evidence="1 2" key="1">
    <citation type="journal article" date="2012" name="Genome Biol.">
        <title>Genome and low-iron response of an oceanic diatom adapted to chronic iron limitation.</title>
        <authorList>
            <person name="Lommer M."/>
            <person name="Specht M."/>
            <person name="Roy A.S."/>
            <person name="Kraemer L."/>
            <person name="Andreson R."/>
            <person name="Gutowska M.A."/>
            <person name="Wolf J."/>
            <person name="Bergner S.V."/>
            <person name="Schilhabel M.B."/>
            <person name="Klostermeier U.C."/>
            <person name="Beiko R.G."/>
            <person name="Rosenstiel P."/>
            <person name="Hippler M."/>
            <person name="Laroche J."/>
        </authorList>
    </citation>
    <scope>NUCLEOTIDE SEQUENCE [LARGE SCALE GENOMIC DNA]</scope>
    <source>
        <strain evidence="1 2">CCMP1005</strain>
    </source>
</reference>
<dbReference type="OrthoDB" id="6090442at2759"/>
<evidence type="ECO:0008006" key="3">
    <source>
        <dbReference type="Google" id="ProtNLM"/>
    </source>
</evidence>
<name>K0SB99_THAOC</name>
<dbReference type="eggNOG" id="ENOG502SR9I">
    <property type="taxonomic scope" value="Eukaryota"/>
</dbReference>
<dbReference type="OMA" id="YVSMEFA"/>
<dbReference type="EMBL" id="AGNL01018760">
    <property type="protein sequence ID" value="EJK62590.1"/>
    <property type="molecule type" value="Genomic_DNA"/>
</dbReference>
<accession>K0SB99</accession>
<dbReference type="Proteomes" id="UP000266841">
    <property type="component" value="Unassembled WGS sequence"/>
</dbReference>
<comment type="caution">
    <text evidence="1">The sequence shown here is derived from an EMBL/GenBank/DDBJ whole genome shotgun (WGS) entry which is preliminary data.</text>
</comment>
<dbReference type="AlphaFoldDB" id="K0SB99"/>
<gene>
    <name evidence="1" type="ORF">THAOC_16791</name>
</gene>